<sequence>MFPRPFEVPWATRPPSYYLYKASSSDQSGSPFSGGGEISFTSLAIVFSVFAAAAAIFVGVLFCLNKQLCERRRTPEEELHYPEAEPAPVPRGIDGSRSVEGAVLLSDDNRDVLDSTSVFLTLLHSCSSASSASSSSPPGSFAAATREDLVDAAAGIAGEADEARTAQGEGDANAHPRRCGPHCLHLPEEIQDVSTNSMRRLYVRRSSECVYGSSSYIMGSRTEPVAYLSEKSEGEKEEIKVGEPNSPGGVFWGDAPTRIFEEGAGAPAAESAGHGAAGGTENGMRPNVTEGTVVAFNPRGPATGARNEPFR</sequence>
<dbReference type="AlphaFoldDB" id="A0A422PD57"/>
<dbReference type="EMBL" id="MKKU01000320">
    <property type="protein sequence ID" value="RNF15651.1"/>
    <property type="molecule type" value="Genomic_DNA"/>
</dbReference>
<feature type="region of interest" description="Disordered" evidence="1">
    <location>
        <begin position="263"/>
        <end position="311"/>
    </location>
</feature>
<dbReference type="OrthoDB" id="252511at2759"/>
<dbReference type="GeneID" id="40319067"/>
<feature type="region of interest" description="Disordered" evidence="1">
    <location>
        <begin position="74"/>
        <end position="94"/>
    </location>
</feature>
<keyword evidence="2" id="KW-0472">Membrane</keyword>
<dbReference type="Proteomes" id="UP000284403">
    <property type="component" value="Unassembled WGS sequence"/>
</dbReference>
<proteinExistence type="predicted"/>
<keyword evidence="2" id="KW-0812">Transmembrane</keyword>
<organism evidence="3 4">
    <name type="scientific">Trypanosoma conorhini</name>
    <dbReference type="NCBI Taxonomy" id="83891"/>
    <lineage>
        <taxon>Eukaryota</taxon>
        <taxon>Discoba</taxon>
        <taxon>Euglenozoa</taxon>
        <taxon>Kinetoplastea</taxon>
        <taxon>Metakinetoplastina</taxon>
        <taxon>Trypanosomatida</taxon>
        <taxon>Trypanosomatidae</taxon>
        <taxon>Trypanosoma</taxon>
    </lineage>
</organism>
<gene>
    <name evidence="3" type="ORF">Tco025E_05456</name>
</gene>
<dbReference type="RefSeq" id="XP_029227552.1">
    <property type="nucleotide sequence ID" value="XM_029372353.1"/>
</dbReference>
<protein>
    <submittedName>
        <fullName evidence="3">Uncharacterized protein</fullName>
    </submittedName>
</protein>
<accession>A0A422PD57</accession>
<evidence type="ECO:0000313" key="4">
    <source>
        <dbReference type="Proteomes" id="UP000284403"/>
    </source>
</evidence>
<keyword evidence="4" id="KW-1185">Reference proteome</keyword>
<feature type="compositionally biased region" description="Low complexity" evidence="1">
    <location>
        <begin position="263"/>
        <end position="274"/>
    </location>
</feature>
<feature type="transmembrane region" description="Helical" evidence="2">
    <location>
        <begin position="38"/>
        <end position="64"/>
    </location>
</feature>
<name>A0A422PD57_9TRYP</name>
<evidence type="ECO:0000256" key="1">
    <source>
        <dbReference type="SAM" id="MobiDB-lite"/>
    </source>
</evidence>
<evidence type="ECO:0000313" key="3">
    <source>
        <dbReference type="EMBL" id="RNF15651.1"/>
    </source>
</evidence>
<reference evidence="3 4" key="1">
    <citation type="journal article" date="2018" name="BMC Genomics">
        <title>Genomic comparison of Trypanosoma conorhini and Trypanosoma rangeli to Trypanosoma cruzi strains of high and low virulence.</title>
        <authorList>
            <person name="Bradwell K.R."/>
            <person name="Koparde V.N."/>
            <person name="Matveyev A.V."/>
            <person name="Serrano M.G."/>
            <person name="Alves J.M."/>
            <person name="Parikh H."/>
            <person name="Huang B."/>
            <person name="Lee V."/>
            <person name="Espinosa-Alvarez O."/>
            <person name="Ortiz P.A."/>
            <person name="Costa-Martins A.G."/>
            <person name="Teixeira M.M."/>
            <person name="Buck G.A."/>
        </authorList>
    </citation>
    <scope>NUCLEOTIDE SEQUENCE [LARGE SCALE GENOMIC DNA]</scope>
    <source>
        <strain evidence="3 4">025E</strain>
    </source>
</reference>
<comment type="caution">
    <text evidence="3">The sequence shown here is derived from an EMBL/GenBank/DDBJ whole genome shotgun (WGS) entry which is preliminary data.</text>
</comment>
<keyword evidence="2" id="KW-1133">Transmembrane helix</keyword>
<evidence type="ECO:0000256" key="2">
    <source>
        <dbReference type="SAM" id="Phobius"/>
    </source>
</evidence>
<feature type="compositionally biased region" description="Basic and acidic residues" evidence="1">
    <location>
        <begin position="74"/>
        <end position="83"/>
    </location>
</feature>